<evidence type="ECO:0000256" key="1">
    <source>
        <dbReference type="HAMAP-Rule" id="MF_00006"/>
    </source>
</evidence>
<dbReference type="InterPro" id="IPR022761">
    <property type="entry name" value="Fumarate_lyase_N"/>
</dbReference>
<dbReference type="SMR" id="A0A832WSR5"/>
<dbReference type="GO" id="GO:0005829">
    <property type="term" value="C:cytosol"/>
    <property type="evidence" value="ECO:0007669"/>
    <property type="project" value="TreeGrafter"/>
</dbReference>
<dbReference type="OMA" id="DFAIEFC"/>
<keyword evidence="3" id="KW-0175">Coiled coil</keyword>
<comment type="caution">
    <text evidence="5">The sequence shown here is derived from an EMBL/GenBank/DDBJ whole genome shotgun (WGS) entry which is preliminary data.</text>
</comment>
<organism evidence="5 6">
    <name type="scientific">Sulfurisphaera tokodaii</name>
    <dbReference type="NCBI Taxonomy" id="111955"/>
    <lineage>
        <taxon>Archaea</taxon>
        <taxon>Thermoproteota</taxon>
        <taxon>Thermoprotei</taxon>
        <taxon>Sulfolobales</taxon>
        <taxon>Sulfolobaceae</taxon>
        <taxon>Sulfurisphaera</taxon>
    </lineage>
</organism>
<keyword evidence="1" id="KW-0028">Amino-acid biosynthesis</keyword>
<gene>
    <name evidence="1 5" type="primary">argH</name>
    <name evidence="5" type="ORF">HA332_04335</name>
</gene>
<dbReference type="PANTHER" id="PTHR43814:SF1">
    <property type="entry name" value="ARGININOSUCCINATE LYASE"/>
    <property type="match status" value="1"/>
</dbReference>
<protein>
    <recommendedName>
        <fullName evidence="1 2">Argininosuccinate lyase</fullName>
        <shortName evidence="1">ASAL</shortName>
        <ecNumber evidence="1 2">4.3.2.1</ecNumber>
    </recommendedName>
    <alternativeName>
        <fullName evidence="1">Arginosuccinase</fullName>
    </alternativeName>
</protein>
<dbReference type="AlphaFoldDB" id="A0A832WSR5"/>
<comment type="catalytic activity">
    <reaction evidence="1">
        <text>2-(N(omega)-L-arginino)succinate = fumarate + L-arginine</text>
        <dbReference type="Rhea" id="RHEA:24020"/>
        <dbReference type="ChEBI" id="CHEBI:29806"/>
        <dbReference type="ChEBI" id="CHEBI:32682"/>
        <dbReference type="ChEBI" id="CHEBI:57472"/>
        <dbReference type="EC" id="4.3.2.1"/>
    </reaction>
</comment>
<dbReference type="Proteomes" id="UP000646844">
    <property type="component" value="Unassembled WGS sequence"/>
</dbReference>
<dbReference type="CDD" id="cd01359">
    <property type="entry name" value="Argininosuccinate_lyase"/>
    <property type="match status" value="1"/>
</dbReference>
<evidence type="ECO:0000259" key="4">
    <source>
        <dbReference type="Pfam" id="PF00206"/>
    </source>
</evidence>
<dbReference type="PRINTS" id="PR00145">
    <property type="entry name" value="ARGSUCLYASE"/>
</dbReference>
<dbReference type="NCBIfam" id="TIGR00838">
    <property type="entry name" value="argH"/>
    <property type="match status" value="1"/>
</dbReference>
<evidence type="ECO:0000256" key="3">
    <source>
        <dbReference type="SAM" id="Coils"/>
    </source>
</evidence>
<dbReference type="RefSeq" id="WP_010979552.1">
    <property type="nucleotide sequence ID" value="NZ_BAABQO010000003.1"/>
</dbReference>
<dbReference type="EC" id="4.3.2.1" evidence="1 2"/>
<dbReference type="PANTHER" id="PTHR43814">
    <property type="entry name" value="ARGININOSUCCINATE LYASE"/>
    <property type="match status" value="1"/>
</dbReference>
<name>A0A832WSR5_9CREN</name>
<accession>A0A832WSR5</accession>
<dbReference type="PRINTS" id="PR00149">
    <property type="entry name" value="FUMRATELYASE"/>
</dbReference>
<dbReference type="InterPro" id="IPR000362">
    <property type="entry name" value="Fumarate_lyase_fam"/>
</dbReference>
<dbReference type="Pfam" id="PF00206">
    <property type="entry name" value="Lyase_1"/>
    <property type="match status" value="1"/>
</dbReference>
<dbReference type="SUPFAM" id="SSF48557">
    <property type="entry name" value="L-aspartase-like"/>
    <property type="match status" value="1"/>
</dbReference>
<dbReference type="InterPro" id="IPR024083">
    <property type="entry name" value="Fumarase/histidase_N"/>
</dbReference>
<dbReference type="Gene3D" id="1.10.275.10">
    <property type="entry name" value="Fumarase/aspartase (N-terminal domain)"/>
    <property type="match status" value="1"/>
</dbReference>
<dbReference type="GO" id="GO:0004056">
    <property type="term" value="F:argininosuccinate lyase activity"/>
    <property type="evidence" value="ECO:0007669"/>
    <property type="project" value="UniProtKB-UniRule"/>
</dbReference>
<evidence type="ECO:0000313" key="5">
    <source>
        <dbReference type="EMBL" id="HII73609.1"/>
    </source>
</evidence>
<proteinExistence type="inferred from homology"/>
<dbReference type="Gene3D" id="1.10.40.30">
    <property type="entry name" value="Fumarase/aspartase (C-terminal domain)"/>
    <property type="match status" value="1"/>
</dbReference>
<dbReference type="GO" id="GO:0042450">
    <property type="term" value="P:L-arginine biosynthetic process via ornithine"/>
    <property type="evidence" value="ECO:0007669"/>
    <property type="project" value="UniProtKB-UniRule"/>
</dbReference>
<comment type="subcellular location">
    <subcellularLocation>
        <location evidence="1">Cytoplasm</location>
    </subcellularLocation>
</comment>
<dbReference type="Gene3D" id="1.20.200.10">
    <property type="entry name" value="Fumarase/aspartase (Central domain)"/>
    <property type="match status" value="1"/>
</dbReference>
<evidence type="ECO:0000313" key="6">
    <source>
        <dbReference type="Proteomes" id="UP000646844"/>
    </source>
</evidence>
<dbReference type="UniPathway" id="UPA00068">
    <property type="reaction ID" value="UER00114"/>
</dbReference>
<feature type="domain" description="Fumarate lyase N-terminal" evidence="4">
    <location>
        <begin position="13"/>
        <end position="290"/>
    </location>
</feature>
<keyword evidence="1" id="KW-0963">Cytoplasm</keyword>
<dbReference type="GeneID" id="1459538"/>
<comment type="pathway">
    <text evidence="1">Amino-acid biosynthesis; L-arginine biosynthesis; L-arginine from L-ornithine and carbamoyl phosphate: step 3/3.</text>
</comment>
<comment type="similarity">
    <text evidence="1">Belongs to the lyase 1 family. Argininosuccinate lyase subfamily.</text>
</comment>
<evidence type="ECO:0000256" key="2">
    <source>
        <dbReference type="NCBIfam" id="TIGR00838"/>
    </source>
</evidence>
<feature type="coiled-coil region" evidence="3">
    <location>
        <begin position="409"/>
        <end position="443"/>
    </location>
</feature>
<dbReference type="InterPro" id="IPR008948">
    <property type="entry name" value="L-Aspartase-like"/>
</dbReference>
<sequence length="446" mass="50703">MVLYRRWGTEKDFVSTYTSSIDSDKEIVEEVKVVMKAHVIELYLSGYITKDTAKRILLAINSFHELKEGYEDIHEALEDHIIKTVGEEGGWVGFGRSRNDHVATALRLKMRKYLIEILYDIISLRKTLIEKSKTSTEILFPTYTHFQPAQPSTLAHYFLYIEDELDTIWNYIYSSLLLVNRSPLGSGAIVGTNVKLDRKREAELLGFDDIIYNTISATSSRLDLINAVSNLSLLMLFFSRIAEDLILLSSMFINIVKLPDSHVSTSSLMPQKRNAVTLEILRSKAGECFGDLSSLFNIYKGLPSGYNLDLQEMNKHYWDCVKIVNSSIEVINSILEGIEVLNFQLDDKTTATDVAEDLAITGIPYRKAYMEVANKIRAGTFISEISPKTSIYKKAVIGSPNPELINEEIKIKENRIAEEESKLKKYEEKIIGKMNELKVIEDDLIL</sequence>
<dbReference type="EMBL" id="DUJO01000019">
    <property type="protein sequence ID" value="HII73609.1"/>
    <property type="molecule type" value="Genomic_DNA"/>
</dbReference>
<keyword evidence="1" id="KW-0055">Arginine biosynthesis</keyword>
<dbReference type="InterPro" id="IPR009049">
    <property type="entry name" value="Argininosuccinate_lyase"/>
</dbReference>
<keyword evidence="1 5" id="KW-0456">Lyase</keyword>
<reference evidence="5" key="1">
    <citation type="journal article" date="2020" name="bioRxiv">
        <title>A rank-normalized archaeal taxonomy based on genome phylogeny resolves widespread incomplete and uneven classifications.</title>
        <authorList>
            <person name="Rinke C."/>
            <person name="Chuvochina M."/>
            <person name="Mussig A.J."/>
            <person name="Chaumeil P.-A."/>
            <person name="Waite D.W."/>
            <person name="Whitman W.B."/>
            <person name="Parks D.H."/>
            <person name="Hugenholtz P."/>
        </authorList>
    </citation>
    <scope>NUCLEOTIDE SEQUENCE</scope>
    <source>
        <strain evidence="5">UBA8838</strain>
    </source>
</reference>
<dbReference type="HAMAP" id="MF_00006">
    <property type="entry name" value="Arg_succ_lyase"/>
    <property type="match status" value="1"/>
</dbReference>